<dbReference type="InterPro" id="IPR036937">
    <property type="entry name" value="Adhesion_dom_fimbrial_sf"/>
</dbReference>
<organism evidence="2 3">
    <name type="scientific">Serratia marcescens</name>
    <dbReference type="NCBI Taxonomy" id="615"/>
    <lineage>
        <taxon>Bacteria</taxon>
        <taxon>Pseudomonadati</taxon>
        <taxon>Pseudomonadota</taxon>
        <taxon>Gammaproteobacteria</taxon>
        <taxon>Enterobacterales</taxon>
        <taxon>Yersiniaceae</taxon>
        <taxon>Serratia</taxon>
    </lineage>
</organism>
<evidence type="ECO:0000313" key="2">
    <source>
        <dbReference type="EMBL" id="MEX3189190.1"/>
    </source>
</evidence>
<name>A0AB35ZAJ6_SERMA</name>
<sequence length="320" mass="34905">MVNYKAVFFKNKFPWARRAILSSLLVFIYICKANAGMVWETTNAPIVNGLINSGNYAGAGASGRLVSIDVNDQTQNPCFQRSCIVTIGVFTNFNQFLAPYVGTSLSPTWQATLYPEMNTAWTMGELYKIITKKVKNPIDVGFNARGYPNFSYYCDPDYSPSFCIIKKKWEAYSKLCYALVYQFSSSVYYNAFPGQSCIGPTPPNNECNIDAGAVTLDHGQLSTDDVNGHKKKESVRLSCTYPANADISVVSNNASEKIELKADGSLFSTVTIDGVPGITGKKINIPTGGVAIDLESTLHTTGNVEEGPFSGNAILIINSY</sequence>
<dbReference type="Proteomes" id="UP000237365">
    <property type="component" value="Unassembled WGS sequence"/>
</dbReference>
<accession>A0AB35ZAJ6</accession>
<protein>
    <recommendedName>
        <fullName evidence="1">Fimbrial adhesin MrpH C-terminal domain-containing protein</fullName>
    </recommendedName>
</protein>
<feature type="domain" description="Fimbrial adhesin MrpH C-terminal" evidence="1">
    <location>
        <begin position="207"/>
        <end position="317"/>
    </location>
</feature>
<reference evidence="2 3" key="2">
    <citation type="submission" date="2024-07" db="EMBL/GenBank/DDBJ databases">
        <authorList>
            <person name="Raymann K."/>
        </authorList>
    </citation>
    <scope>NUCLEOTIDE SEQUENCE [LARGE SCALE GENOMIC DNA]</scope>
    <source>
        <strain evidence="2 3">KZ19</strain>
    </source>
</reference>
<gene>
    <name evidence="2" type="ORF">C3R40_021525</name>
</gene>
<proteinExistence type="predicted"/>
<evidence type="ECO:0000259" key="1">
    <source>
        <dbReference type="Pfam" id="PF24223"/>
    </source>
</evidence>
<comment type="caution">
    <text evidence="2">The sequence shown here is derived from an EMBL/GenBank/DDBJ whole genome shotgun (WGS) entry which is preliminary data.</text>
</comment>
<dbReference type="GO" id="GO:0007155">
    <property type="term" value="P:cell adhesion"/>
    <property type="evidence" value="ECO:0007669"/>
    <property type="project" value="InterPro"/>
</dbReference>
<dbReference type="AlphaFoldDB" id="A0AB35ZAJ6"/>
<dbReference type="RefSeq" id="WP_146049826.1">
    <property type="nucleotide sequence ID" value="NZ_PQGI02000003.1"/>
</dbReference>
<dbReference type="Gene3D" id="2.60.40.1090">
    <property type="entry name" value="Fimbrial-type adhesion domain"/>
    <property type="match status" value="1"/>
</dbReference>
<reference evidence="2 3" key="1">
    <citation type="submission" date="2024-07" db="EMBL/GenBank/DDBJ databases">
        <title>Making a pathogen? Evaluating the impact of protist predation on the evolution of virulence in Serratia marcescens.</title>
        <authorList>
            <person name="Hopkins H."/>
            <person name="Lopezguerra C."/>
            <person name="Lau M.-J."/>
        </authorList>
    </citation>
    <scope>NUCLEOTIDE SEQUENCE [LARGE SCALE GENOMIC DNA]</scope>
    <source>
        <strain evidence="2 3">KZ19</strain>
    </source>
</reference>
<dbReference type="Pfam" id="PF24223">
    <property type="entry name" value="MrpH_C"/>
    <property type="match status" value="1"/>
</dbReference>
<dbReference type="GO" id="GO:0009289">
    <property type="term" value="C:pilus"/>
    <property type="evidence" value="ECO:0007669"/>
    <property type="project" value="InterPro"/>
</dbReference>
<dbReference type="InterPro" id="IPR057010">
    <property type="entry name" value="MrpH_C"/>
</dbReference>
<evidence type="ECO:0000313" key="3">
    <source>
        <dbReference type="Proteomes" id="UP000237365"/>
    </source>
</evidence>
<dbReference type="EMBL" id="PQGI02000003">
    <property type="protein sequence ID" value="MEX3189190.1"/>
    <property type="molecule type" value="Genomic_DNA"/>
</dbReference>